<evidence type="ECO:0000256" key="4">
    <source>
        <dbReference type="PROSITE-ProRule" id="PRU00042"/>
    </source>
</evidence>
<evidence type="ECO:0000256" key="3">
    <source>
        <dbReference type="ARBA" id="ARBA00022833"/>
    </source>
</evidence>
<dbReference type="Pfam" id="PF20826">
    <property type="entry name" value="PHD_5"/>
    <property type="match status" value="1"/>
</dbReference>
<dbReference type="InterPro" id="IPR001965">
    <property type="entry name" value="Znf_PHD"/>
</dbReference>
<dbReference type="InterPro" id="IPR019787">
    <property type="entry name" value="Znf_PHD-finger"/>
</dbReference>
<feature type="transmembrane region" description="Helical" evidence="6">
    <location>
        <begin position="902"/>
        <end position="920"/>
    </location>
</feature>
<dbReference type="Proteomes" id="UP000789831">
    <property type="component" value="Unassembled WGS sequence"/>
</dbReference>
<feature type="transmembrane region" description="Helical" evidence="6">
    <location>
        <begin position="878"/>
        <end position="896"/>
    </location>
</feature>
<keyword evidence="6" id="KW-0472">Membrane</keyword>
<evidence type="ECO:0000256" key="5">
    <source>
        <dbReference type="SAM" id="MobiDB-lite"/>
    </source>
</evidence>
<dbReference type="InterPro" id="IPR011011">
    <property type="entry name" value="Znf_FYVE_PHD"/>
</dbReference>
<protein>
    <submittedName>
        <fullName evidence="9">7164_t:CDS:1</fullName>
    </submittedName>
</protein>
<feature type="region of interest" description="Disordered" evidence="5">
    <location>
        <begin position="213"/>
        <end position="240"/>
    </location>
</feature>
<evidence type="ECO:0000313" key="10">
    <source>
        <dbReference type="Proteomes" id="UP000789831"/>
    </source>
</evidence>
<feature type="domain" description="PHD-type" evidence="7">
    <location>
        <begin position="299"/>
        <end position="347"/>
    </location>
</feature>
<comment type="caution">
    <text evidence="9">The sequence shown here is derived from an EMBL/GenBank/DDBJ whole genome shotgun (WGS) entry which is preliminary data.</text>
</comment>
<feature type="domain" description="C2H2-type" evidence="8">
    <location>
        <begin position="257"/>
        <end position="289"/>
    </location>
</feature>
<proteinExistence type="predicted"/>
<dbReference type="AlphaFoldDB" id="A0A9N8V1Z8"/>
<dbReference type="EMBL" id="CAJVPL010000062">
    <property type="protein sequence ID" value="CAG8440274.1"/>
    <property type="molecule type" value="Genomic_DNA"/>
</dbReference>
<keyword evidence="6" id="KW-0812">Transmembrane</keyword>
<dbReference type="SMART" id="SM00249">
    <property type="entry name" value="PHD"/>
    <property type="match status" value="1"/>
</dbReference>
<keyword evidence="3" id="KW-0862">Zinc</keyword>
<gene>
    <name evidence="9" type="ORF">AGERDE_LOCUS1006</name>
</gene>
<name>A0A9N8V1Z8_9GLOM</name>
<reference evidence="9" key="1">
    <citation type="submission" date="2021-06" db="EMBL/GenBank/DDBJ databases">
        <authorList>
            <person name="Kallberg Y."/>
            <person name="Tangrot J."/>
            <person name="Rosling A."/>
        </authorList>
    </citation>
    <scope>NUCLEOTIDE SEQUENCE</scope>
    <source>
        <strain evidence="9">MT106</strain>
    </source>
</reference>
<organism evidence="9 10">
    <name type="scientific">Ambispora gerdemannii</name>
    <dbReference type="NCBI Taxonomy" id="144530"/>
    <lineage>
        <taxon>Eukaryota</taxon>
        <taxon>Fungi</taxon>
        <taxon>Fungi incertae sedis</taxon>
        <taxon>Mucoromycota</taxon>
        <taxon>Glomeromycotina</taxon>
        <taxon>Glomeromycetes</taxon>
        <taxon>Archaeosporales</taxon>
        <taxon>Ambisporaceae</taxon>
        <taxon>Ambispora</taxon>
    </lineage>
</organism>
<feature type="compositionally biased region" description="Basic and acidic residues" evidence="5">
    <location>
        <begin position="401"/>
        <end position="410"/>
    </location>
</feature>
<feature type="transmembrane region" description="Helical" evidence="6">
    <location>
        <begin position="823"/>
        <end position="840"/>
    </location>
</feature>
<dbReference type="Gene3D" id="3.30.40.10">
    <property type="entry name" value="Zinc/RING finger domain, C3HC4 (zinc finger)"/>
    <property type="match status" value="1"/>
</dbReference>
<keyword evidence="2 4" id="KW-0863">Zinc-finger</keyword>
<dbReference type="InterPro" id="IPR013087">
    <property type="entry name" value="Znf_C2H2_type"/>
</dbReference>
<evidence type="ECO:0000256" key="6">
    <source>
        <dbReference type="SAM" id="Phobius"/>
    </source>
</evidence>
<keyword evidence="1" id="KW-0479">Metal-binding</keyword>
<dbReference type="GO" id="GO:0008270">
    <property type="term" value="F:zinc ion binding"/>
    <property type="evidence" value="ECO:0007669"/>
    <property type="project" value="UniProtKB-KW"/>
</dbReference>
<sequence>MNPTRNLFGNQGHKDRGPNNNELSCNTLSFELQKDLAYRTRSSPQISSYVKQWAESDDNYNSFQSSTNCFSSNEKISHFSDDQCIISEFGNLVGKSTNSPESNPNLAIFVVDSHPITGRKGLPTFIRENDDDRSLLPFNFNKVSSINANHGSNLRDEKSNSILRDEIRQRLRDIQQRMIAKARFKSSCSMEGKGIKTIPAEWCDNFDESMLYSNKQSPGKKQSSDNAEKSSTPSRSGVVGGKTISKVEEVILGERCFLCPGCGNAYKAQNNLTFHKSRCEMIKHCSDKFTRKRLARDDMVDCFCETDDDGGNMVQCDHCRGWLHLECLGLNSEDLDDEYYCPRCVSTYDPTQLEDKKGKKIVNFGSKKEHQDEIKEVVALIRKKKREMRSVLRKDKKRPMKKEENRRNYKEPPVIHPGNWLNKIERVSTNKSSKESDFFNKYREFFMTDKDDISDQEIINQSVNNNTSHIKNNRDTDVKKALHSYYQCDTISSSSIMKLKESESELIKNDDDTESDQDFMNNFIYKAENPRNFSSINEEADNHWEVPLRPILKSWDDDNDGNDEKSLCEEVNENIQANNVYVSILHQQASFNRELNLVQAEKQSSANILPLNPTECKKRKNQMSLRIETPPPKLRRLNNNHNNSETTIKVDSWANENRLFHTDNLMIPIISQDSSSQIIWDHQDISPISEASFSLNDINLYSPLEAPSLLFGEENITSPESSAFSVTTPSTTTQNPEIMLTQYFELDHCFNDTSKSITELNKGSVGSDELTTWDTTDALVSLVLLLFSFPDLGKTLEQAPARWTGLPSWHPPIKEFNFEKNEAIDFFATIAMGISSYYSLQWTSPTSSYSLSKPATVLTNSYFYKGGAAFPTTLFDQLIAYYIFSTFIAAVAVIIFDVGKLWSIFGSLHNMLEIAIMLVLHNGGKVKSHFAYFGLLGFYTVLTNLLSVLLDWPYDGIWFKVQGLCSDWAMVIQFTRLYYVTKKNLRDNSQDALPTTLPTDDQEEILLPSSVELNINSEYHFYPNVVDHPRPLILLIIAASIHLGGNITNSVWVDNRYA</sequence>
<dbReference type="PROSITE" id="PS50157">
    <property type="entry name" value="ZINC_FINGER_C2H2_2"/>
    <property type="match status" value="1"/>
</dbReference>
<dbReference type="SUPFAM" id="SSF57903">
    <property type="entry name" value="FYVE/PHD zinc finger"/>
    <property type="match status" value="1"/>
</dbReference>
<feature type="transmembrane region" description="Helical" evidence="6">
    <location>
        <begin position="932"/>
        <end position="950"/>
    </location>
</feature>
<feature type="region of interest" description="Disordered" evidence="5">
    <location>
        <begin position="389"/>
        <end position="415"/>
    </location>
</feature>
<feature type="region of interest" description="Disordered" evidence="5">
    <location>
        <begin position="1"/>
        <end position="22"/>
    </location>
</feature>
<dbReference type="OrthoDB" id="2327125at2759"/>
<keyword evidence="6" id="KW-1133">Transmembrane helix</keyword>
<dbReference type="PROSITE" id="PS50016">
    <property type="entry name" value="ZF_PHD_2"/>
    <property type="match status" value="1"/>
</dbReference>
<evidence type="ECO:0000259" key="8">
    <source>
        <dbReference type="PROSITE" id="PS50157"/>
    </source>
</evidence>
<evidence type="ECO:0000256" key="2">
    <source>
        <dbReference type="ARBA" id="ARBA00022771"/>
    </source>
</evidence>
<accession>A0A9N8V1Z8</accession>
<dbReference type="InterPro" id="IPR013083">
    <property type="entry name" value="Znf_RING/FYVE/PHD"/>
</dbReference>
<feature type="transmembrane region" description="Helical" evidence="6">
    <location>
        <begin position="1032"/>
        <end position="1053"/>
    </location>
</feature>
<keyword evidence="10" id="KW-1185">Reference proteome</keyword>
<dbReference type="InterPro" id="IPR019786">
    <property type="entry name" value="Zinc_finger_PHD-type_CS"/>
</dbReference>
<evidence type="ECO:0000313" key="9">
    <source>
        <dbReference type="EMBL" id="CAG8440274.1"/>
    </source>
</evidence>
<evidence type="ECO:0000256" key="1">
    <source>
        <dbReference type="ARBA" id="ARBA00022723"/>
    </source>
</evidence>
<evidence type="ECO:0000259" key="7">
    <source>
        <dbReference type="PROSITE" id="PS50016"/>
    </source>
</evidence>
<dbReference type="PROSITE" id="PS01359">
    <property type="entry name" value="ZF_PHD_1"/>
    <property type="match status" value="1"/>
</dbReference>